<evidence type="ECO:0000313" key="2">
    <source>
        <dbReference type="Proteomes" id="UP000315364"/>
    </source>
</evidence>
<protein>
    <submittedName>
        <fullName evidence="1">DUF930 domain-containing protein</fullName>
    </submittedName>
</protein>
<dbReference type="Pfam" id="PF06059">
    <property type="entry name" value="DUF930"/>
    <property type="match status" value="1"/>
</dbReference>
<dbReference type="KEGG" id="dea:FPZ08_16260"/>
<dbReference type="Proteomes" id="UP000315364">
    <property type="component" value="Chromosome"/>
</dbReference>
<accession>A0A5B8M0W0</accession>
<keyword evidence="2" id="KW-1185">Reference proteome</keyword>
<proteinExistence type="predicted"/>
<dbReference type="InterPro" id="IPR009273">
    <property type="entry name" value="DUF930"/>
</dbReference>
<reference evidence="1 2" key="1">
    <citation type="submission" date="2019-07" db="EMBL/GenBank/DDBJ databases">
        <title>Full genome sequence of Devosia sp. Gsoil 520.</title>
        <authorList>
            <person name="Im W.-T."/>
        </authorList>
    </citation>
    <scope>NUCLEOTIDE SEQUENCE [LARGE SCALE GENOMIC DNA]</scope>
    <source>
        <strain evidence="1 2">Gsoil 520</strain>
    </source>
</reference>
<name>A0A5B8M0W0_9HYPH</name>
<dbReference type="OrthoDB" id="9804158at2"/>
<sequence length="94" mass="10650">MQYGGAGAIAQRRTAHHGRCAGGLCIRQHSCPGQCARRRGWRGAQWGSWFHFRYRCAVTPDIASVSAFEYAMGPAIPRDQWEEHFLNADDDWLN</sequence>
<organism evidence="1 2">
    <name type="scientific">Devosia ginsengisoli</name>
    <dbReference type="NCBI Taxonomy" id="400770"/>
    <lineage>
        <taxon>Bacteria</taxon>
        <taxon>Pseudomonadati</taxon>
        <taxon>Pseudomonadota</taxon>
        <taxon>Alphaproteobacteria</taxon>
        <taxon>Hyphomicrobiales</taxon>
        <taxon>Devosiaceae</taxon>
        <taxon>Devosia</taxon>
    </lineage>
</organism>
<dbReference type="AlphaFoldDB" id="A0A5B8M0W0"/>
<evidence type="ECO:0000313" key="1">
    <source>
        <dbReference type="EMBL" id="QDZ13342.1"/>
    </source>
</evidence>
<dbReference type="EMBL" id="CP042304">
    <property type="protein sequence ID" value="QDZ13342.1"/>
    <property type="molecule type" value="Genomic_DNA"/>
</dbReference>
<gene>
    <name evidence="1" type="ORF">FPZ08_16260</name>
</gene>